<accession>A0A1K1R2F7</accession>
<reference evidence="1 2" key="1">
    <citation type="submission" date="2016-11" db="EMBL/GenBank/DDBJ databases">
        <authorList>
            <person name="Jaros S."/>
            <person name="Januszkiewicz K."/>
            <person name="Wedrychowicz H."/>
        </authorList>
    </citation>
    <scope>NUCLEOTIDE SEQUENCE [LARGE SCALE GENOMIC DNA]</scope>
    <source>
        <strain evidence="1 2">CGMCC 1.12145</strain>
    </source>
</reference>
<gene>
    <name evidence="1" type="ORF">SAMN02927921_03084</name>
</gene>
<dbReference type="EMBL" id="FPJE01000018">
    <property type="protein sequence ID" value="SFW66097.1"/>
    <property type="molecule type" value="Genomic_DNA"/>
</dbReference>
<dbReference type="AlphaFoldDB" id="A0A1K1R2F7"/>
<protein>
    <submittedName>
        <fullName evidence="1">Uncharacterized protein</fullName>
    </submittedName>
</protein>
<proteinExistence type="predicted"/>
<name>A0A1K1R2F7_9FLAO</name>
<dbReference type="Proteomes" id="UP000182248">
    <property type="component" value="Unassembled WGS sequence"/>
</dbReference>
<sequence length="39" mass="4457">MLKYTNMKVIKSKNIPAFGGINFVIEEFDRQGLGQLLNE</sequence>
<evidence type="ECO:0000313" key="2">
    <source>
        <dbReference type="Proteomes" id="UP000182248"/>
    </source>
</evidence>
<evidence type="ECO:0000313" key="1">
    <source>
        <dbReference type="EMBL" id="SFW66097.1"/>
    </source>
</evidence>
<keyword evidence="2" id="KW-1185">Reference proteome</keyword>
<organism evidence="1 2">
    <name type="scientific">Sinomicrobium oceani</name>
    <dbReference type="NCBI Taxonomy" id="1150368"/>
    <lineage>
        <taxon>Bacteria</taxon>
        <taxon>Pseudomonadati</taxon>
        <taxon>Bacteroidota</taxon>
        <taxon>Flavobacteriia</taxon>
        <taxon>Flavobacteriales</taxon>
        <taxon>Flavobacteriaceae</taxon>
        <taxon>Sinomicrobium</taxon>
    </lineage>
</organism>